<feature type="transmembrane region" description="Helical" evidence="2">
    <location>
        <begin position="265"/>
        <end position="291"/>
    </location>
</feature>
<dbReference type="PROSITE" id="PS50887">
    <property type="entry name" value="GGDEF"/>
    <property type="match status" value="1"/>
</dbReference>
<dbReference type="GO" id="GO:0071111">
    <property type="term" value="F:cyclic-guanylate-specific phosphodiesterase activity"/>
    <property type="evidence" value="ECO:0007669"/>
    <property type="project" value="InterPro"/>
</dbReference>
<dbReference type="PROSITE" id="PS50883">
    <property type="entry name" value="EAL"/>
    <property type="match status" value="1"/>
</dbReference>
<dbReference type="SMART" id="SM00304">
    <property type="entry name" value="HAMP"/>
    <property type="match status" value="1"/>
</dbReference>
<dbReference type="SMART" id="SM00052">
    <property type="entry name" value="EAL"/>
    <property type="match status" value="1"/>
</dbReference>
<dbReference type="InterPro" id="IPR001633">
    <property type="entry name" value="EAL_dom"/>
</dbReference>
<dbReference type="Gene3D" id="6.10.340.10">
    <property type="match status" value="1"/>
</dbReference>
<name>A0A2U1CY65_9GAMM</name>
<dbReference type="Gene3D" id="3.20.20.450">
    <property type="entry name" value="EAL domain"/>
    <property type="match status" value="1"/>
</dbReference>
<evidence type="ECO:0000259" key="5">
    <source>
        <dbReference type="PROSITE" id="PS50887"/>
    </source>
</evidence>
<dbReference type="Pfam" id="PF14827">
    <property type="entry name" value="dCache_3"/>
    <property type="match status" value="1"/>
</dbReference>
<dbReference type="NCBIfam" id="TIGR00254">
    <property type="entry name" value="GGDEF"/>
    <property type="match status" value="1"/>
</dbReference>
<dbReference type="CDD" id="cd01948">
    <property type="entry name" value="EAL"/>
    <property type="match status" value="1"/>
</dbReference>
<keyword evidence="2" id="KW-1133">Transmembrane helix</keyword>
<dbReference type="CDD" id="cd01949">
    <property type="entry name" value="GGDEF"/>
    <property type="match status" value="1"/>
</dbReference>
<reference evidence="6 7" key="1">
    <citation type="submission" date="2018-04" db="EMBL/GenBank/DDBJ databases">
        <title>Genomic Encyclopedia of Type Strains, Phase IV (KMG-IV): sequencing the most valuable type-strain genomes for metagenomic binning, comparative biology and taxonomic classification.</title>
        <authorList>
            <person name="Goeker M."/>
        </authorList>
    </citation>
    <scope>NUCLEOTIDE SEQUENCE [LARGE SCALE GENOMIC DNA]</scope>
    <source>
        <strain evidence="6 7">DSM 28688</strain>
    </source>
</reference>
<evidence type="ECO:0000256" key="1">
    <source>
        <dbReference type="SAM" id="MobiDB-lite"/>
    </source>
</evidence>
<dbReference type="AlphaFoldDB" id="A0A2U1CY65"/>
<evidence type="ECO:0000259" key="4">
    <source>
        <dbReference type="PROSITE" id="PS50885"/>
    </source>
</evidence>
<feature type="domain" description="HAMP" evidence="4">
    <location>
        <begin position="292"/>
        <end position="344"/>
    </location>
</feature>
<dbReference type="InterPro" id="IPR029787">
    <property type="entry name" value="Nucleotide_cyclase"/>
</dbReference>
<evidence type="ECO:0000259" key="3">
    <source>
        <dbReference type="PROSITE" id="PS50883"/>
    </source>
</evidence>
<dbReference type="Proteomes" id="UP000245887">
    <property type="component" value="Unassembled WGS sequence"/>
</dbReference>
<dbReference type="InterPro" id="IPR029150">
    <property type="entry name" value="dCache_3"/>
</dbReference>
<dbReference type="SUPFAM" id="SSF141868">
    <property type="entry name" value="EAL domain-like"/>
    <property type="match status" value="1"/>
</dbReference>
<dbReference type="Pfam" id="PF00563">
    <property type="entry name" value="EAL"/>
    <property type="match status" value="1"/>
</dbReference>
<protein>
    <submittedName>
        <fullName evidence="6">Diguanylate cyclase/phosphodiesterase</fullName>
    </submittedName>
</protein>
<dbReference type="SMART" id="SM00267">
    <property type="entry name" value="GGDEF"/>
    <property type="match status" value="1"/>
</dbReference>
<dbReference type="PANTHER" id="PTHR33121:SF19">
    <property type="entry name" value="CYCLIC DI-GMP PHOSPHODIESTERASE PA2567"/>
    <property type="match status" value="1"/>
</dbReference>
<feature type="domain" description="EAL" evidence="3">
    <location>
        <begin position="516"/>
        <end position="770"/>
    </location>
</feature>
<proteinExistence type="predicted"/>
<dbReference type="InterPro" id="IPR035919">
    <property type="entry name" value="EAL_sf"/>
</dbReference>
<evidence type="ECO:0000313" key="6">
    <source>
        <dbReference type="EMBL" id="PVY77434.1"/>
    </source>
</evidence>
<dbReference type="Pfam" id="PF00990">
    <property type="entry name" value="GGDEF"/>
    <property type="match status" value="1"/>
</dbReference>
<dbReference type="SUPFAM" id="SSF55073">
    <property type="entry name" value="Nucleotide cyclase"/>
    <property type="match status" value="1"/>
</dbReference>
<dbReference type="GO" id="GO:0016020">
    <property type="term" value="C:membrane"/>
    <property type="evidence" value="ECO:0007669"/>
    <property type="project" value="InterPro"/>
</dbReference>
<keyword evidence="2" id="KW-0472">Membrane</keyword>
<dbReference type="RefSeq" id="WP_116918694.1">
    <property type="nucleotide sequence ID" value="NZ_QEKQ01000003.1"/>
</dbReference>
<feature type="compositionally biased region" description="Polar residues" evidence="1">
    <location>
        <begin position="779"/>
        <end position="794"/>
    </location>
</feature>
<feature type="region of interest" description="Disordered" evidence="1">
    <location>
        <begin position="773"/>
        <end position="794"/>
    </location>
</feature>
<dbReference type="PANTHER" id="PTHR33121">
    <property type="entry name" value="CYCLIC DI-GMP PHOSPHODIESTERASE PDEF"/>
    <property type="match status" value="1"/>
</dbReference>
<dbReference type="PROSITE" id="PS50885">
    <property type="entry name" value="HAMP"/>
    <property type="match status" value="1"/>
</dbReference>
<organism evidence="6 7">
    <name type="scientific">Tamilnaduibacter salinus</name>
    <dbReference type="NCBI Taxonomy" id="1484056"/>
    <lineage>
        <taxon>Bacteria</taxon>
        <taxon>Pseudomonadati</taxon>
        <taxon>Pseudomonadota</taxon>
        <taxon>Gammaproteobacteria</taxon>
        <taxon>Pseudomonadales</taxon>
        <taxon>Marinobacteraceae</taxon>
        <taxon>Tamilnaduibacter</taxon>
    </lineage>
</organism>
<dbReference type="InterPro" id="IPR050706">
    <property type="entry name" value="Cyclic-di-GMP_PDE-like"/>
</dbReference>
<feature type="transmembrane region" description="Helical" evidence="2">
    <location>
        <begin position="12"/>
        <end position="38"/>
    </location>
</feature>
<dbReference type="GO" id="GO:0007165">
    <property type="term" value="P:signal transduction"/>
    <property type="evidence" value="ECO:0007669"/>
    <property type="project" value="InterPro"/>
</dbReference>
<keyword evidence="2" id="KW-0812">Transmembrane</keyword>
<dbReference type="OrthoDB" id="9804951at2"/>
<accession>A0A2U1CY65</accession>
<evidence type="ECO:0000313" key="7">
    <source>
        <dbReference type="Proteomes" id="UP000245887"/>
    </source>
</evidence>
<dbReference type="InterPro" id="IPR043128">
    <property type="entry name" value="Rev_trsase/Diguanyl_cyclase"/>
</dbReference>
<feature type="domain" description="GGDEF" evidence="5">
    <location>
        <begin position="376"/>
        <end position="507"/>
    </location>
</feature>
<dbReference type="InterPro" id="IPR000160">
    <property type="entry name" value="GGDEF_dom"/>
</dbReference>
<sequence>MKRLLLNVGFRGRLLLAMMTLVLVVSIGLVSIFAVSLFDEEEDQAEQRLQVAAGVTQEILARRSEVLLNSLNVLVEDFGFKSAIASGDRATIMSALRNHTNRIGADLAMLTDGKGRLIANLQGLQNAAPLPFPDMLEEARQSGTANAILEFQSNAYQLLMVPVEGGGLRAWLVMGFAMDDDFARFLAQLTGVDIAFRRAAREGVFAASLDASILQRTLPQSRGQAPQAMNQLDQYFLRHKTLSSGSTREISLLLLLSREQALGNYYTLALEMLLLVSTFLIAAALAGLVMARALGRPVLMLANFAHAVGNGEKVDPPETRAGGELRRLARALAQMQQQIRHREYRIAYDATHDTLTGLPNRKAFDTHIRERLKTGRAATVISLVVSDLKDISDTLGFEFGNEVMIATGLRLRGQLDPEDFLARTGGNEYTIVTAPMEGFRIEQRARDLKRIAERPTTISDTPVNIHINAAALSIPDDAGSLDDLRRRINLTMERARGLEQRTARYEEGGDEHHLRELRIIRDLQGALDQQDLYMVYQPQVDFQSVRLTQVEALLRWEHPELGFINPEDFIRLAESSGQIHELTAYILRQIEQDMRDWYAEWGQRLGMSINLSALDLTHAGLPELVDRVFADWPRPLNQLVFEITESAVLTDVRTATRTLEALRKRGARLSVDDFGTGYSSLAQLRRLPVQELKIDKSFILALDSEPEDQLMVRSIIDMAHGLNLAVVAEGIENETTWQMLQDWHCEMAQGFYLGRPMPMRQLRSWHQNFQTRAAGLQPRSASTDQVTTPRRTES</sequence>
<evidence type="ECO:0000256" key="2">
    <source>
        <dbReference type="SAM" id="Phobius"/>
    </source>
</evidence>
<dbReference type="Gene3D" id="3.30.70.270">
    <property type="match status" value="1"/>
</dbReference>
<dbReference type="InterPro" id="IPR003660">
    <property type="entry name" value="HAMP_dom"/>
</dbReference>
<comment type="caution">
    <text evidence="6">The sequence shown here is derived from an EMBL/GenBank/DDBJ whole genome shotgun (WGS) entry which is preliminary data.</text>
</comment>
<dbReference type="EMBL" id="QEKQ01000003">
    <property type="protein sequence ID" value="PVY77434.1"/>
    <property type="molecule type" value="Genomic_DNA"/>
</dbReference>
<gene>
    <name evidence="6" type="ORF">C8D92_103119</name>
</gene>